<dbReference type="Pfam" id="PF06999">
    <property type="entry name" value="Suc_Fer-like"/>
    <property type="match status" value="1"/>
</dbReference>
<evidence type="ECO:0000313" key="2">
    <source>
        <dbReference type="Proteomes" id="UP001378960"/>
    </source>
</evidence>
<dbReference type="Gene3D" id="3.40.30.10">
    <property type="entry name" value="Glutaredoxin"/>
    <property type="match status" value="1"/>
</dbReference>
<dbReference type="InterPro" id="IPR036249">
    <property type="entry name" value="Thioredoxin-like_sf"/>
</dbReference>
<dbReference type="InterPro" id="IPR009737">
    <property type="entry name" value="Aim32/Apd1-like"/>
</dbReference>
<dbReference type="CDD" id="cd03062">
    <property type="entry name" value="TRX_Fd_Sucrase"/>
    <property type="match status" value="1"/>
</dbReference>
<organism evidence="1 2">
    <name type="scientific">Pichia kluyveri</name>
    <name type="common">Yeast</name>
    <dbReference type="NCBI Taxonomy" id="36015"/>
    <lineage>
        <taxon>Eukaryota</taxon>
        <taxon>Fungi</taxon>
        <taxon>Dikarya</taxon>
        <taxon>Ascomycota</taxon>
        <taxon>Saccharomycotina</taxon>
        <taxon>Pichiomycetes</taxon>
        <taxon>Pichiales</taxon>
        <taxon>Pichiaceae</taxon>
        <taxon>Pichia</taxon>
    </lineage>
</organism>
<gene>
    <name evidence="1" type="ORF">DAPK24_008550</name>
</gene>
<reference evidence="1 2" key="1">
    <citation type="journal article" date="2023" name="Elife">
        <title>Identification of key yeast species and microbe-microbe interactions impacting larval growth of Drosophila in the wild.</title>
        <authorList>
            <person name="Mure A."/>
            <person name="Sugiura Y."/>
            <person name="Maeda R."/>
            <person name="Honda K."/>
            <person name="Sakurai N."/>
            <person name="Takahashi Y."/>
            <person name="Watada M."/>
            <person name="Katoh T."/>
            <person name="Gotoh A."/>
            <person name="Gotoh Y."/>
            <person name="Taniguchi I."/>
            <person name="Nakamura K."/>
            <person name="Hayashi T."/>
            <person name="Katayama T."/>
            <person name="Uemura T."/>
            <person name="Hattori Y."/>
        </authorList>
    </citation>
    <scope>NUCLEOTIDE SEQUENCE [LARGE SCALE GENOMIC DNA]</scope>
    <source>
        <strain evidence="1 2">PK-24</strain>
    </source>
</reference>
<dbReference type="Proteomes" id="UP001378960">
    <property type="component" value="Unassembled WGS sequence"/>
</dbReference>
<keyword evidence="2" id="KW-1185">Reference proteome</keyword>
<evidence type="ECO:0000313" key="1">
    <source>
        <dbReference type="EMBL" id="GMM44280.1"/>
    </source>
</evidence>
<name>A0AAV5QZ19_PICKL</name>
<dbReference type="EMBL" id="BTGB01000001">
    <property type="protein sequence ID" value="GMM44280.1"/>
    <property type="molecule type" value="Genomic_DNA"/>
</dbReference>
<accession>A0AAV5QZ19</accession>
<dbReference type="PANTHER" id="PTHR31902">
    <property type="entry name" value="ACTIN PATCHES DISTAL PROTEIN 1"/>
    <property type="match status" value="1"/>
</dbReference>
<dbReference type="SUPFAM" id="SSF52833">
    <property type="entry name" value="Thioredoxin-like"/>
    <property type="match status" value="1"/>
</dbReference>
<dbReference type="PANTHER" id="PTHR31902:SF14">
    <property type="entry name" value="ACTIN PATCHES DISTAL PROTEIN 1"/>
    <property type="match status" value="1"/>
</dbReference>
<proteinExistence type="predicted"/>
<dbReference type="AlphaFoldDB" id="A0AAV5QZ19"/>
<comment type="caution">
    <text evidence="1">The sequence shown here is derived from an EMBL/GenBank/DDBJ whole genome shotgun (WGS) entry which is preliminary data.</text>
</comment>
<protein>
    <submittedName>
        <fullName evidence="1">Apd1 protein</fullName>
    </submittedName>
</protein>
<sequence length="308" mass="34751">MNYLKTLKNIVIGDKSAEKIGDILEISEKEFSCNSSECQNKYKESCFDLRGDAANAPLYETARPANLHFLVATGKTDWEHDAFEESGTILKLISGKASKISNKYSIIAACNVTNEPLDFMDPECLSLNKLNVLVQPWFVRIRGITKDNIDTVFEGIENVFEKSKEDESIKGKEGEELIEVLSNVEGLEVFKDINQSIILLCSHKTRDKKCGITAPIMKKEFESQLKDLDLFRDASDDRDGGVSVLFVNHVGGHKFAANVLIYNKHGEFVWFARCTPLNVNFIINETVLNHKVYPNNIRACSKFDAIKW</sequence>